<dbReference type="Proteomes" id="UP000275385">
    <property type="component" value="Unassembled WGS sequence"/>
</dbReference>
<evidence type="ECO:0000256" key="2">
    <source>
        <dbReference type="ARBA" id="ARBA00022723"/>
    </source>
</evidence>
<dbReference type="PROSITE" id="PS00028">
    <property type="entry name" value="ZINC_FINGER_C2H2_1"/>
    <property type="match status" value="1"/>
</dbReference>
<dbReference type="SMART" id="SM00355">
    <property type="entry name" value="ZnF_C2H2"/>
    <property type="match status" value="2"/>
</dbReference>
<sequence length="339" mass="36301">MGKKKRGHPDVEDILARPWCYYCERDFEDLKLLISHQKAKHFKCERCGKRLNTAGGLSVHMNQVHKETLEQVENALPNRQGLDIEIFGMEGIPEDIIQQHNQRIIQNFYTAQAERHAATGNPPAGQGPAKKIKIETPEEIKKRLAEHRARVAAQKAGGGAPLAPAPTEGQPPQSVSPFPPPQAGYPYPPPGAPAVPGVPVAGVPSYTPPQAYPPTYPPGAVPPPGGYGGLPARPPGGTVPASNLPSRPPYGGASYPAAPGYPGASTVDELVASASRPADDIDNIIRMAERGEKPAVKPEEAAPADKKGKKEKNARMVYGDTEVSPEEKMVLLPRYAFVA</sequence>
<evidence type="ECO:0000256" key="7">
    <source>
        <dbReference type="SAM" id="MobiDB-lite"/>
    </source>
</evidence>
<evidence type="ECO:0000313" key="11">
    <source>
        <dbReference type="Proteomes" id="UP000275385"/>
    </source>
</evidence>
<feature type="compositionally biased region" description="Low complexity" evidence="7">
    <location>
        <begin position="249"/>
        <end position="265"/>
    </location>
</feature>
<dbReference type="GO" id="GO:0005634">
    <property type="term" value="C:nucleus"/>
    <property type="evidence" value="ECO:0007669"/>
    <property type="project" value="UniProtKB-SubCell"/>
</dbReference>
<feature type="region of interest" description="Disordered" evidence="7">
    <location>
        <begin position="214"/>
        <end position="265"/>
    </location>
</feature>
<evidence type="ECO:0000256" key="6">
    <source>
        <dbReference type="PROSITE-ProRule" id="PRU00042"/>
    </source>
</evidence>
<dbReference type="PROSITE" id="PS50157">
    <property type="entry name" value="ZINC_FINGER_C2H2_2"/>
    <property type="match status" value="1"/>
</dbReference>
<feature type="compositionally biased region" description="Pro residues" evidence="7">
    <location>
        <begin position="214"/>
        <end position="225"/>
    </location>
</feature>
<keyword evidence="11" id="KW-1185">Reference proteome</keyword>
<proteinExistence type="predicted"/>
<dbReference type="AlphaFoldDB" id="A0A420YKM5"/>
<keyword evidence="2" id="KW-0479">Metal-binding</keyword>
<dbReference type="EMBL" id="QVQW01000004">
    <property type="protein sequence ID" value="RKU48443.1"/>
    <property type="molecule type" value="Genomic_DNA"/>
</dbReference>
<dbReference type="FunFam" id="3.30.160.60:FF:000354">
    <property type="entry name" value="C2H2 finger domain-containing protein"/>
    <property type="match status" value="1"/>
</dbReference>
<evidence type="ECO:0000259" key="8">
    <source>
        <dbReference type="PROSITE" id="PS50157"/>
    </source>
</evidence>
<dbReference type="Gene3D" id="3.30.160.60">
    <property type="entry name" value="Classic Zinc Finger"/>
    <property type="match status" value="1"/>
</dbReference>
<dbReference type="CDD" id="cd20908">
    <property type="entry name" value="SUF4-like"/>
    <property type="match status" value="1"/>
</dbReference>
<dbReference type="GO" id="GO:0003677">
    <property type="term" value="F:DNA binding"/>
    <property type="evidence" value="ECO:0007669"/>
    <property type="project" value="InterPro"/>
</dbReference>
<dbReference type="InterPro" id="IPR013087">
    <property type="entry name" value="Znf_C2H2_type"/>
</dbReference>
<protein>
    <recommendedName>
        <fullName evidence="12">C2H2-type domain-containing protein</fullName>
    </recommendedName>
</protein>
<evidence type="ECO:0000259" key="9">
    <source>
        <dbReference type="PROSITE" id="PS50808"/>
    </source>
</evidence>
<evidence type="ECO:0000256" key="3">
    <source>
        <dbReference type="ARBA" id="ARBA00022771"/>
    </source>
</evidence>
<dbReference type="OrthoDB" id="1306014at2759"/>
<feature type="region of interest" description="Disordered" evidence="7">
    <location>
        <begin position="148"/>
        <end position="190"/>
    </location>
</feature>
<reference evidence="10 11" key="1">
    <citation type="submission" date="2018-08" db="EMBL/GenBank/DDBJ databases">
        <title>Draft genome of the lignicolous fungus Coniochaeta pulveracea.</title>
        <authorList>
            <person name="Borstlap C.J."/>
            <person name="De Witt R.N."/>
            <person name="Botha A."/>
            <person name="Volschenk H."/>
        </authorList>
    </citation>
    <scope>NUCLEOTIDE SEQUENCE [LARGE SCALE GENOMIC DNA]</scope>
    <source>
        <strain evidence="10 11">CAB683</strain>
    </source>
</reference>
<evidence type="ECO:0000256" key="1">
    <source>
        <dbReference type="ARBA" id="ARBA00004123"/>
    </source>
</evidence>
<dbReference type="PANTHER" id="PTHR23215">
    <property type="entry name" value="ZINC FINGER PROTEIN 207"/>
    <property type="match status" value="1"/>
</dbReference>
<comment type="subcellular location">
    <subcellularLocation>
        <location evidence="1">Nucleus</location>
    </subcellularLocation>
</comment>
<name>A0A420YKM5_9PEZI</name>
<feature type="compositionally biased region" description="Low complexity" evidence="7">
    <location>
        <begin position="161"/>
        <end position="176"/>
    </location>
</feature>
<accession>A0A420YKM5</accession>
<feature type="region of interest" description="Disordered" evidence="7">
    <location>
        <begin position="288"/>
        <end position="319"/>
    </location>
</feature>
<feature type="domain" description="BED-type" evidence="9">
    <location>
        <begin position="13"/>
        <end position="72"/>
    </location>
</feature>
<feature type="domain" description="C2H2-type" evidence="8">
    <location>
        <begin position="42"/>
        <end position="70"/>
    </location>
</feature>
<dbReference type="InterPro" id="IPR036236">
    <property type="entry name" value="Znf_C2H2_sf"/>
</dbReference>
<evidence type="ECO:0000256" key="4">
    <source>
        <dbReference type="ARBA" id="ARBA00022833"/>
    </source>
</evidence>
<dbReference type="PROSITE" id="PS50808">
    <property type="entry name" value="ZF_BED"/>
    <property type="match status" value="1"/>
</dbReference>
<evidence type="ECO:0008006" key="12">
    <source>
        <dbReference type="Google" id="ProtNLM"/>
    </source>
</evidence>
<evidence type="ECO:0000256" key="5">
    <source>
        <dbReference type="ARBA" id="ARBA00023242"/>
    </source>
</evidence>
<dbReference type="GO" id="GO:0008270">
    <property type="term" value="F:zinc ion binding"/>
    <property type="evidence" value="ECO:0007669"/>
    <property type="project" value="UniProtKB-KW"/>
</dbReference>
<dbReference type="SUPFAM" id="SSF57667">
    <property type="entry name" value="beta-beta-alpha zinc fingers"/>
    <property type="match status" value="1"/>
</dbReference>
<evidence type="ECO:0000313" key="10">
    <source>
        <dbReference type="EMBL" id="RKU48443.1"/>
    </source>
</evidence>
<dbReference type="STRING" id="177199.A0A420YKM5"/>
<organism evidence="10 11">
    <name type="scientific">Coniochaeta pulveracea</name>
    <dbReference type="NCBI Taxonomy" id="177199"/>
    <lineage>
        <taxon>Eukaryota</taxon>
        <taxon>Fungi</taxon>
        <taxon>Dikarya</taxon>
        <taxon>Ascomycota</taxon>
        <taxon>Pezizomycotina</taxon>
        <taxon>Sordariomycetes</taxon>
        <taxon>Sordariomycetidae</taxon>
        <taxon>Coniochaetales</taxon>
        <taxon>Coniochaetaceae</taxon>
        <taxon>Coniochaeta</taxon>
    </lineage>
</organism>
<dbReference type="InterPro" id="IPR003656">
    <property type="entry name" value="Znf_BED"/>
</dbReference>
<keyword evidence="3 6" id="KW-0863">Zinc-finger</keyword>
<dbReference type="PANTHER" id="PTHR23215:SF0">
    <property type="entry name" value="BUB3-INTERACTING AND GLEBS MOTIF-CONTAINING PROTEIN ZNF207"/>
    <property type="match status" value="1"/>
</dbReference>
<feature type="compositionally biased region" description="Basic and acidic residues" evidence="7">
    <location>
        <begin position="288"/>
        <end position="314"/>
    </location>
</feature>
<gene>
    <name evidence="10" type="ORF">DL546_001064</name>
</gene>
<comment type="caution">
    <text evidence="10">The sequence shown here is derived from an EMBL/GenBank/DDBJ whole genome shotgun (WGS) entry which is preliminary data.</text>
</comment>
<dbReference type="Pfam" id="PF00096">
    <property type="entry name" value="zf-C2H2"/>
    <property type="match status" value="1"/>
</dbReference>
<keyword evidence="5" id="KW-0539">Nucleus</keyword>
<keyword evidence="4" id="KW-0862">Zinc</keyword>
<feature type="compositionally biased region" description="Pro residues" evidence="7">
    <location>
        <begin position="177"/>
        <end position="190"/>
    </location>
</feature>